<organism evidence="3 4">
    <name type="scientific">Plasmodium vivax</name>
    <name type="common">malaria parasite P. vivax</name>
    <dbReference type="NCBI Taxonomy" id="5855"/>
    <lineage>
        <taxon>Eukaryota</taxon>
        <taxon>Sar</taxon>
        <taxon>Alveolata</taxon>
        <taxon>Apicomplexa</taxon>
        <taxon>Aconoidasida</taxon>
        <taxon>Haemosporida</taxon>
        <taxon>Plasmodiidae</taxon>
        <taxon>Plasmodium</taxon>
        <taxon>Plasmodium (Plasmodium)</taxon>
    </lineage>
</organism>
<feature type="compositionally biased region" description="Polar residues" evidence="1">
    <location>
        <begin position="325"/>
        <end position="349"/>
    </location>
</feature>
<keyword evidence="2" id="KW-0472">Membrane</keyword>
<dbReference type="VEuPathDB" id="PlasmoDB:PVPAM_020007200"/>
<keyword evidence="2" id="KW-0812">Transmembrane</keyword>
<dbReference type="EMBL" id="CAJZCX010000013">
    <property type="protein sequence ID" value="CAG9482223.1"/>
    <property type="molecule type" value="Genomic_DNA"/>
</dbReference>
<evidence type="ECO:0000313" key="4">
    <source>
        <dbReference type="Proteomes" id="UP000779233"/>
    </source>
</evidence>
<feature type="compositionally biased region" description="Polar residues" evidence="1">
    <location>
        <begin position="263"/>
        <end position="277"/>
    </location>
</feature>
<feature type="compositionally biased region" description="Polar residues" evidence="1">
    <location>
        <begin position="200"/>
        <end position="227"/>
    </location>
</feature>
<gene>
    <name evidence="3" type="ORF">PVW1_040006500</name>
</gene>
<evidence type="ECO:0000313" key="3">
    <source>
        <dbReference type="EMBL" id="CAG9482223.1"/>
    </source>
</evidence>
<name>A0A8S4HKT4_PLAVI</name>
<feature type="compositionally biased region" description="Basic and acidic residues" evidence="1">
    <location>
        <begin position="305"/>
        <end position="324"/>
    </location>
</feature>
<feature type="compositionally biased region" description="Polar residues" evidence="1">
    <location>
        <begin position="361"/>
        <end position="379"/>
    </location>
</feature>
<feature type="region of interest" description="Disordered" evidence="1">
    <location>
        <begin position="298"/>
        <end position="379"/>
    </location>
</feature>
<dbReference type="Proteomes" id="UP000779233">
    <property type="component" value="Unassembled WGS sequence"/>
</dbReference>
<feature type="compositionally biased region" description="Basic and acidic residues" evidence="1">
    <location>
        <begin position="153"/>
        <end position="176"/>
    </location>
</feature>
<accession>A0A8S4HKT4</accession>
<dbReference type="AlphaFoldDB" id="A0A8S4HKT4"/>
<reference evidence="3" key="1">
    <citation type="submission" date="2021-09" db="EMBL/GenBank/DDBJ databases">
        <authorList>
            <consortium name="Pathogen Informatics"/>
        </authorList>
    </citation>
    <scope>NUCLEOTIDE SEQUENCE</scope>
    <source>
        <strain evidence="3">PvW1</strain>
    </source>
</reference>
<sequence length="480" mass="53027">MGYGWQHTRRVNDMFQRFQGPTCTSNYINTKNEIEQKINTFNYKDPNNYCRRCNEIKKNITEKTGELQYCYGITKFQRIENTHKIKEFISKCPDLPKCRYPPNKPVRKPVASKVQKTDSCPGSRNCEGKIVTPDEQKSKAAPVISARNPQAGRSEEKASLKEDKGHSDGNELRDGKVISPSRPEAIPPSDPVRTQDEGSKSTVNLPSVSTEETGTPIQYVSSPSPSASVELGTPSSAHSSQSSATRGSHSSSSMQPEDLNKGGPTTNLDGIQSEGNNQLQNIPDVAQNNQGLAHDNADAIQTSSRGEDADYGKSRIEDTSDRVTSDQTGYSVVDQGNTDSRGSQLQVANSGHHGGKDETHGINTNKSIHPTNNSDVDTTSVKVPGSELTDDGDKSGIFNQIFNTMRQNKENVIKTSIPMGIVLLLSLLFKYTPLWRILTKRNRNKRSHMNEKLQRVLQQPSIGNEERSIPFSYSAFEYSS</sequence>
<keyword evidence="2" id="KW-1133">Transmembrane helix</keyword>
<protein>
    <submittedName>
        <fullName evidence="3">(malaria parasite P. vivax) hypothetical protein</fullName>
    </submittedName>
</protein>
<comment type="caution">
    <text evidence="3">The sequence shown here is derived from an EMBL/GenBank/DDBJ whole genome shotgun (WGS) entry which is preliminary data.</text>
</comment>
<proteinExistence type="predicted"/>
<evidence type="ECO:0000256" key="1">
    <source>
        <dbReference type="SAM" id="MobiDB-lite"/>
    </source>
</evidence>
<evidence type="ECO:0000256" key="2">
    <source>
        <dbReference type="SAM" id="Phobius"/>
    </source>
</evidence>
<feature type="transmembrane region" description="Helical" evidence="2">
    <location>
        <begin position="417"/>
        <end position="438"/>
    </location>
</feature>
<feature type="region of interest" description="Disordered" evidence="1">
    <location>
        <begin position="100"/>
        <end position="277"/>
    </location>
</feature>
<feature type="compositionally biased region" description="Low complexity" evidence="1">
    <location>
        <begin position="235"/>
        <end position="253"/>
    </location>
</feature>